<dbReference type="InterPro" id="IPR007624">
    <property type="entry name" value="RNA_pol_sigma70_r3"/>
</dbReference>
<evidence type="ECO:0000256" key="7">
    <source>
        <dbReference type="ARBA" id="ARBA00023163"/>
    </source>
</evidence>
<dbReference type="InterPro" id="IPR014284">
    <property type="entry name" value="RNA_pol_sigma-70_dom"/>
</dbReference>
<dbReference type="Proteomes" id="UP000035068">
    <property type="component" value="Unassembled WGS sequence"/>
</dbReference>
<dbReference type="SUPFAM" id="SSF88659">
    <property type="entry name" value="Sigma3 and sigma4 domains of RNA polymerase sigma factors"/>
    <property type="match status" value="1"/>
</dbReference>
<gene>
    <name evidence="11" type="ORF">GFER_08185</name>
</gene>
<dbReference type="SUPFAM" id="SSF88946">
    <property type="entry name" value="Sigma2 domain of RNA polymerase sigma factors"/>
    <property type="match status" value="1"/>
</dbReference>
<dbReference type="PANTHER" id="PTHR30376">
    <property type="entry name" value="SIGMA FACTOR RPOH HEAT SHOCK RELATED"/>
    <property type="match status" value="1"/>
</dbReference>
<dbReference type="Pfam" id="PF04542">
    <property type="entry name" value="Sigma70_r2"/>
    <property type="match status" value="1"/>
</dbReference>
<dbReference type="InterPro" id="IPR007630">
    <property type="entry name" value="RNA_pol_sigma70_r4"/>
</dbReference>
<evidence type="ECO:0000313" key="12">
    <source>
        <dbReference type="Proteomes" id="UP000035068"/>
    </source>
</evidence>
<comment type="function">
    <text evidence="8">Sigma factors are initiation factors that promote the attachment of RNA polymerase to specific initiation sites and are then released.</text>
</comment>
<evidence type="ECO:0000256" key="6">
    <source>
        <dbReference type="ARBA" id="ARBA00023125"/>
    </source>
</evidence>
<comment type="caution">
    <text evidence="11">The sequence shown here is derived from an EMBL/GenBank/DDBJ whole genome shotgun (WGS) entry which is preliminary data.</text>
</comment>
<evidence type="ECO:0000256" key="3">
    <source>
        <dbReference type="ARBA" id="ARBA00023015"/>
    </source>
</evidence>
<dbReference type="GO" id="GO:0016987">
    <property type="term" value="F:sigma factor activity"/>
    <property type="evidence" value="ECO:0007669"/>
    <property type="project" value="UniProtKB-UniRule"/>
</dbReference>
<dbReference type="NCBIfam" id="TIGR02392">
    <property type="entry name" value="rpoH_proteo"/>
    <property type="match status" value="1"/>
</dbReference>
<dbReference type="NCBIfam" id="TIGR02937">
    <property type="entry name" value="sigma70-ECF"/>
    <property type="match status" value="1"/>
</dbReference>
<dbReference type="Pfam" id="PF04545">
    <property type="entry name" value="Sigma70_r4"/>
    <property type="match status" value="1"/>
</dbReference>
<keyword evidence="5 8" id="KW-0731">Sigma factor</keyword>
<dbReference type="InterPro" id="IPR013324">
    <property type="entry name" value="RNA_pol_sigma_r3/r4-like"/>
</dbReference>
<dbReference type="RefSeq" id="WP_040098238.1">
    <property type="nucleotide sequence ID" value="NZ_JWJD01000002.1"/>
</dbReference>
<keyword evidence="4" id="KW-0346">Stress response</keyword>
<dbReference type="PANTHER" id="PTHR30376:SF3">
    <property type="entry name" value="RNA POLYMERASE SIGMA FACTOR RPOH"/>
    <property type="match status" value="1"/>
</dbReference>
<dbReference type="InterPro" id="IPR000943">
    <property type="entry name" value="RNA_pol_sigma70"/>
</dbReference>
<dbReference type="EMBL" id="JWJD01000002">
    <property type="protein sequence ID" value="KIH77021.1"/>
    <property type="molecule type" value="Genomic_DNA"/>
</dbReference>
<keyword evidence="6 8" id="KW-0238">DNA-binding</keyword>
<dbReference type="PROSITE" id="PS00715">
    <property type="entry name" value="SIGMA70_1"/>
    <property type="match status" value="1"/>
</dbReference>
<evidence type="ECO:0000256" key="2">
    <source>
        <dbReference type="ARBA" id="ARBA00022490"/>
    </source>
</evidence>
<dbReference type="InterPro" id="IPR050813">
    <property type="entry name" value="Sigma-70_Factor"/>
</dbReference>
<dbReference type="Pfam" id="PF04539">
    <property type="entry name" value="Sigma70_r3"/>
    <property type="match status" value="1"/>
</dbReference>
<proteinExistence type="inferred from homology"/>
<organism evidence="11 12">
    <name type="scientific">Geoalkalibacter ferrihydriticus DSM 17813</name>
    <dbReference type="NCBI Taxonomy" id="1121915"/>
    <lineage>
        <taxon>Bacteria</taxon>
        <taxon>Pseudomonadati</taxon>
        <taxon>Thermodesulfobacteriota</taxon>
        <taxon>Desulfuromonadia</taxon>
        <taxon>Desulfuromonadales</taxon>
        <taxon>Geoalkalibacteraceae</taxon>
        <taxon>Geoalkalibacter</taxon>
    </lineage>
</organism>
<dbReference type="Gene3D" id="1.20.140.160">
    <property type="match status" value="1"/>
</dbReference>
<keyword evidence="2" id="KW-0963">Cytoplasm</keyword>
<evidence type="ECO:0000256" key="4">
    <source>
        <dbReference type="ARBA" id="ARBA00023016"/>
    </source>
</evidence>
<dbReference type="CDD" id="cd06171">
    <property type="entry name" value="Sigma70_r4"/>
    <property type="match status" value="1"/>
</dbReference>
<dbReference type="PROSITE" id="PS00716">
    <property type="entry name" value="SIGMA70_2"/>
    <property type="match status" value="1"/>
</dbReference>
<dbReference type="GO" id="GO:0006352">
    <property type="term" value="P:DNA-templated transcription initiation"/>
    <property type="evidence" value="ECO:0007669"/>
    <property type="project" value="UniProtKB-UniRule"/>
</dbReference>
<name>A0A0C2HIX8_9BACT</name>
<keyword evidence="12" id="KW-1185">Reference proteome</keyword>
<keyword evidence="3 8" id="KW-0805">Transcription regulation</keyword>
<sequence length="284" mass="32903">MSTTLLPTIHDGIDHYMQQINRFDVLSRQQEYDLAMRYRKRGDIESAHRLICANLRFVVKIANEYRGYGLRILDLIQEGNIGLMLAVKKFNPERGIRLISYAVWWIRAYIHNYIIRSWSLVKIGTTQAQKRLFFKLSQTRALLSSNRDTEADSAQIAEKLSVSDEEVEQMALRMSARDTSLNVELSEGSDYSLLDTLADQRDNQEEQLAEKQQSQVRSTQVRSALKTLNPRERSIINQRILSDSPRTLQEIADDYGISRERVRQVEQNAMRKMREHLAPANAES</sequence>
<comment type="similarity">
    <text evidence="1 8">Belongs to the sigma-70 factor family.</text>
</comment>
<dbReference type="AlphaFoldDB" id="A0A0C2HIX8"/>
<feature type="domain" description="RNA polymerase sigma-70" evidence="10">
    <location>
        <begin position="247"/>
        <end position="273"/>
    </location>
</feature>
<evidence type="ECO:0000313" key="11">
    <source>
        <dbReference type="EMBL" id="KIH77021.1"/>
    </source>
</evidence>
<protein>
    <recommendedName>
        <fullName evidence="8">RNA polymerase sigma factor</fullName>
    </recommendedName>
</protein>
<reference evidence="11 12" key="1">
    <citation type="submission" date="2014-12" db="EMBL/GenBank/DDBJ databases">
        <title>Genomes of Geoalkalibacter ferrihydriticus and Geoalkalibacter subterraneus, two haloalkaliphilic metal-reducing members of the Geobacteraceae.</title>
        <authorList>
            <person name="Badalamenti J.P."/>
            <person name="Torres C.I."/>
            <person name="Krajmalnik-Brown R."/>
            <person name="Bond D.R."/>
        </authorList>
    </citation>
    <scope>NUCLEOTIDE SEQUENCE [LARGE SCALE GENOMIC DNA]</scope>
    <source>
        <strain evidence="11 12">DSM 17813</strain>
    </source>
</reference>
<dbReference type="InterPro" id="IPR009042">
    <property type="entry name" value="RNA_pol_sigma70_r1_2"/>
</dbReference>
<evidence type="ECO:0000256" key="5">
    <source>
        <dbReference type="ARBA" id="ARBA00023082"/>
    </source>
</evidence>
<feature type="domain" description="RNA polymerase sigma-70" evidence="9">
    <location>
        <begin position="74"/>
        <end position="87"/>
    </location>
</feature>
<dbReference type="Pfam" id="PF00140">
    <property type="entry name" value="Sigma70_r1_2"/>
    <property type="match status" value="1"/>
</dbReference>
<dbReference type="NCBIfam" id="NF005143">
    <property type="entry name" value="PRK06596.1"/>
    <property type="match status" value="1"/>
</dbReference>
<dbReference type="InterPro" id="IPR012759">
    <property type="entry name" value="RNA_pol_sigma_RpoH_proteobac"/>
</dbReference>
<dbReference type="InterPro" id="IPR007627">
    <property type="entry name" value="RNA_pol_sigma70_r2"/>
</dbReference>
<evidence type="ECO:0000256" key="1">
    <source>
        <dbReference type="ARBA" id="ARBA00007788"/>
    </source>
</evidence>
<dbReference type="PRINTS" id="PR00046">
    <property type="entry name" value="SIGMA70FCT"/>
</dbReference>
<accession>A0A0C2HIX8</accession>
<evidence type="ECO:0000259" key="10">
    <source>
        <dbReference type="PROSITE" id="PS00716"/>
    </source>
</evidence>
<dbReference type="InterPro" id="IPR013325">
    <property type="entry name" value="RNA_pol_sigma_r2"/>
</dbReference>
<evidence type="ECO:0000256" key="8">
    <source>
        <dbReference type="RuleBase" id="RU362124"/>
    </source>
</evidence>
<dbReference type="PIRSF" id="PIRSF000770">
    <property type="entry name" value="RNA_pol_sigma-SigE/K"/>
    <property type="match status" value="1"/>
</dbReference>
<keyword evidence="7 8" id="KW-0804">Transcription</keyword>
<dbReference type="GO" id="GO:0003677">
    <property type="term" value="F:DNA binding"/>
    <property type="evidence" value="ECO:0007669"/>
    <property type="project" value="UniProtKB-KW"/>
</dbReference>
<evidence type="ECO:0000259" key="9">
    <source>
        <dbReference type="PROSITE" id="PS00715"/>
    </source>
</evidence>
<dbReference type="Gene3D" id="1.10.601.10">
    <property type="entry name" value="RNA Polymerase Primary Sigma Factor"/>
    <property type="match status" value="1"/>
</dbReference>